<dbReference type="Proteomes" id="UP001217089">
    <property type="component" value="Unassembled WGS sequence"/>
</dbReference>
<accession>A0ABQ9FTC6</accession>
<comment type="caution">
    <text evidence="1">The sequence shown here is derived from an EMBL/GenBank/DDBJ whole genome shotgun (WGS) entry which is preliminary data.</text>
</comment>
<name>A0ABQ9FTC6_TEGGR</name>
<keyword evidence="2" id="KW-1185">Reference proteome</keyword>
<gene>
    <name evidence="1" type="ORF">KUTeg_001583</name>
</gene>
<evidence type="ECO:0000313" key="1">
    <source>
        <dbReference type="EMBL" id="KAJ8319996.1"/>
    </source>
</evidence>
<feature type="non-terminal residue" evidence="1">
    <location>
        <position position="110"/>
    </location>
</feature>
<dbReference type="EMBL" id="JARBDR010000141">
    <property type="protein sequence ID" value="KAJ8319996.1"/>
    <property type="molecule type" value="Genomic_DNA"/>
</dbReference>
<proteinExistence type="predicted"/>
<organism evidence="1 2">
    <name type="scientific">Tegillarca granosa</name>
    <name type="common">Malaysian cockle</name>
    <name type="synonym">Anadara granosa</name>
    <dbReference type="NCBI Taxonomy" id="220873"/>
    <lineage>
        <taxon>Eukaryota</taxon>
        <taxon>Metazoa</taxon>
        <taxon>Spiralia</taxon>
        <taxon>Lophotrochozoa</taxon>
        <taxon>Mollusca</taxon>
        <taxon>Bivalvia</taxon>
        <taxon>Autobranchia</taxon>
        <taxon>Pteriomorphia</taxon>
        <taxon>Arcoida</taxon>
        <taxon>Arcoidea</taxon>
        <taxon>Arcidae</taxon>
        <taxon>Tegillarca</taxon>
    </lineage>
</organism>
<evidence type="ECO:0000313" key="2">
    <source>
        <dbReference type="Proteomes" id="UP001217089"/>
    </source>
</evidence>
<sequence>MRNGAYLISHRTNNDVEGWYRRVNHKALGMGLPFTGCINSNPKKLVSEGKLSRYQRFMTLSIQARFYEIWDGYKNDNISASKLLRECGELNGPVISTRMTFSVPFGWTYC</sequence>
<protein>
    <submittedName>
        <fullName evidence="1">Uncharacterized protein</fullName>
    </submittedName>
</protein>
<reference evidence="1 2" key="1">
    <citation type="submission" date="2022-12" db="EMBL/GenBank/DDBJ databases">
        <title>Chromosome-level genome of Tegillarca granosa.</title>
        <authorList>
            <person name="Kim J."/>
        </authorList>
    </citation>
    <scope>NUCLEOTIDE SEQUENCE [LARGE SCALE GENOMIC DNA]</scope>
    <source>
        <strain evidence="1">Teg-2019</strain>
        <tissue evidence="1">Adductor muscle</tissue>
    </source>
</reference>